<dbReference type="InterPro" id="IPR023885">
    <property type="entry name" value="4Fe4S-binding_SPASM_dom"/>
</dbReference>
<dbReference type="PANTHER" id="PTHR43524:SF1">
    <property type="entry name" value="RADICAL SAM SUPERFAMILY PROTEIN"/>
    <property type="match status" value="1"/>
</dbReference>
<keyword evidence="7" id="KW-1185">Reference proteome</keyword>
<organism evidence="6 7">
    <name type="scientific">Christensenella hongkongensis</name>
    <dbReference type="NCBI Taxonomy" id="270498"/>
    <lineage>
        <taxon>Bacteria</taxon>
        <taxon>Bacillati</taxon>
        <taxon>Bacillota</taxon>
        <taxon>Clostridia</taxon>
        <taxon>Christensenellales</taxon>
        <taxon>Christensenellaceae</taxon>
        <taxon>Christensenella</taxon>
    </lineage>
</organism>
<keyword evidence="1" id="KW-0949">S-adenosyl-L-methionine</keyword>
<name>A0A0M2NFY7_9FIRM</name>
<evidence type="ECO:0000313" key="7">
    <source>
        <dbReference type="Proteomes" id="UP000034076"/>
    </source>
</evidence>
<dbReference type="SFLD" id="SFLDS00029">
    <property type="entry name" value="Radical_SAM"/>
    <property type="match status" value="1"/>
</dbReference>
<dbReference type="EMBL" id="LAYJ01000116">
    <property type="protein sequence ID" value="KKI49881.1"/>
    <property type="molecule type" value="Genomic_DNA"/>
</dbReference>
<evidence type="ECO:0000256" key="4">
    <source>
        <dbReference type="ARBA" id="ARBA00023014"/>
    </source>
</evidence>
<gene>
    <name evidence="6" type="ORF">CHK_2689</name>
</gene>
<dbReference type="Pfam" id="PF13186">
    <property type="entry name" value="SPASM"/>
    <property type="match status" value="1"/>
</dbReference>
<dbReference type="GO" id="GO:0046872">
    <property type="term" value="F:metal ion binding"/>
    <property type="evidence" value="ECO:0007669"/>
    <property type="project" value="UniProtKB-KW"/>
</dbReference>
<keyword evidence="2" id="KW-0479">Metal-binding</keyword>
<protein>
    <submittedName>
        <fullName evidence="6">Fe-S oxidoreductase</fullName>
    </submittedName>
</protein>
<dbReference type="InterPro" id="IPR013785">
    <property type="entry name" value="Aldolase_TIM"/>
</dbReference>
<dbReference type="CDD" id="cd01335">
    <property type="entry name" value="Radical_SAM"/>
    <property type="match status" value="1"/>
</dbReference>
<proteinExistence type="predicted"/>
<dbReference type="Gene3D" id="3.20.20.70">
    <property type="entry name" value="Aldolase class I"/>
    <property type="match status" value="1"/>
</dbReference>
<keyword evidence="3" id="KW-0408">Iron</keyword>
<dbReference type="PANTHER" id="PTHR43524">
    <property type="entry name" value="RADICAL SAM SUPERFAMILY PROTEIN"/>
    <property type="match status" value="1"/>
</dbReference>
<evidence type="ECO:0000256" key="3">
    <source>
        <dbReference type="ARBA" id="ARBA00023004"/>
    </source>
</evidence>
<dbReference type="STRING" id="270498.CHK_2689"/>
<dbReference type="InterPro" id="IPR058240">
    <property type="entry name" value="rSAM_sf"/>
</dbReference>
<evidence type="ECO:0000259" key="5">
    <source>
        <dbReference type="PROSITE" id="PS51918"/>
    </source>
</evidence>
<dbReference type="InterPro" id="IPR007197">
    <property type="entry name" value="rSAM"/>
</dbReference>
<dbReference type="CDD" id="cd21128">
    <property type="entry name" value="SPASM_rSAM"/>
    <property type="match status" value="1"/>
</dbReference>
<dbReference type="SUPFAM" id="SSF102114">
    <property type="entry name" value="Radical SAM enzymes"/>
    <property type="match status" value="1"/>
</dbReference>
<sequence>MASMKNAIKGAGANVAFSAAFKYLEKDPVKNLPKLLKWADNFTKGNRWNSSVKNFQDWWDEQTWQGVLMKRVLTDVNTNYLKRFILNFFLNSGVKGMPIAQEKGKEMGVQVPWAILMDPTSACNLKCIGCWAAEYGKHYNLTYEKMDEIIEQGKELGIYVYLFSGGEPLVRKKDLIRLAEKHSDCAFGAFTNATLIDEDFVQDLLRVGNFTFMISVEGTPEETDARRGKGTYDKVMKAMKLLKDAGIPFGYSACYHSQNYKTIASDEWNDTMIEAGCLFGWLFTYMPIGKDAVLDLCVTPEQRAHMYQRVREMREYKPIFILDFWNDGEYVGGCIAGGRRYFHINSNGDCEPCAFIHYATHNINECTLEEALGSPLFRKYQEGQPFSDNLLRPCPLLDNPDGLRKAVNESGAHPTQDLDLEGVDVLTAKTDTIAKNWKTKADEIWSCGHYPFNGIINHAMDKRVDTTNGQGAAACGNCGHVPCDRATEKPAGLD</sequence>
<dbReference type="GO" id="GO:0003824">
    <property type="term" value="F:catalytic activity"/>
    <property type="evidence" value="ECO:0007669"/>
    <property type="project" value="InterPro"/>
</dbReference>
<dbReference type="GO" id="GO:0051536">
    <property type="term" value="F:iron-sulfur cluster binding"/>
    <property type="evidence" value="ECO:0007669"/>
    <property type="project" value="UniProtKB-KW"/>
</dbReference>
<evidence type="ECO:0000313" key="6">
    <source>
        <dbReference type="EMBL" id="KKI49881.1"/>
    </source>
</evidence>
<dbReference type="Pfam" id="PF04055">
    <property type="entry name" value="Radical_SAM"/>
    <property type="match status" value="1"/>
</dbReference>
<evidence type="ECO:0000256" key="1">
    <source>
        <dbReference type="ARBA" id="ARBA00022691"/>
    </source>
</evidence>
<accession>A0A0M2NFY7</accession>
<reference evidence="6 7" key="1">
    <citation type="submission" date="2015-04" db="EMBL/GenBank/DDBJ databases">
        <title>Draft genome sequence of bacteremic isolate Catabacter hongkongensis type strain HKU16T.</title>
        <authorList>
            <person name="Lau S.K."/>
            <person name="Teng J.L."/>
            <person name="Huang Y."/>
            <person name="Curreem S.O."/>
            <person name="Tsui S.K."/>
            <person name="Woo P.C."/>
        </authorList>
    </citation>
    <scope>NUCLEOTIDE SEQUENCE [LARGE SCALE GENOMIC DNA]</scope>
    <source>
        <strain evidence="6 7">HKU16</strain>
    </source>
</reference>
<keyword evidence="4" id="KW-0411">Iron-sulfur</keyword>
<dbReference type="RefSeq" id="WP_307756990.1">
    <property type="nucleotide sequence ID" value="NZ_CAUERS010000079.1"/>
</dbReference>
<comment type="caution">
    <text evidence="6">The sequence shown here is derived from an EMBL/GenBank/DDBJ whole genome shotgun (WGS) entry which is preliminary data.</text>
</comment>
<evidence type="ECO:0000256" key="2">
    <source>
        <dbReference type="ARBA" id="ARBA00022723"/>
    </source>
</evidence>
<dbReference type="PATRIC" id="fig|270498.16.peg.1745"/>
<dbReference type="AlphaFoldDB" id="A0A0M2NFY7"/>
<dbReference type="SFLD" id="SFLDG01067">
    <property type="entry name" value="SPASM/twitch_domain_containing"/>
    <property type="match status" value="1"/>
</dbReference>
<dbReference type="Proteomes" id="UP000034076">
    <property type="component" value="Unassembled WGS sequence"/>
</dbReference>
<dbReference type="PROSITE" id="PS51918">
    <property type="entry name" value="RADICAL_SAM"/>
    <property type="match status" value="1"/>
</dbReference>
<feature type="domain" description="Radical SAM core" evidence="5">
    <location>
        <begin position="109"/>
        <end position="317"/>
    </location>
</feature>